<reference evidence="2" key="1">
    <citation type="submission" date="2016-10" db="EMBL/GenBank/DDBJ databases">
        <authorList>
            <person name="Varghese N."/>
            <person name="Submissions S."/>
        </authorList>
    </citation>
    <scope>NUCLEOTIDE SEQUENCE [LARGE SCALE GENOMIC DNA]</scope>
    <source>
        <strain evidence="2">CGMCC 1.9150</strain>
    </source>
</reference>
<dbReference type="AlphaFoldDB" id="A0A1H7SM25"/>
<gene>
    <name evidence="1" type="ORF">SAMN04488129_11517</name>
</gene>
<keyword evidence="2" id="KW-1185">Reference proteome</keyword>
<dbReference type="Proteomes" id="UP000198807">
    <property type="component" value="Unassembled WGS sequence"/>
</dbReference>
<dbReference type="EMBL" id="FOBC01000015">
    <property type="protein sequence ID" value="SEL73672.1"/>
    <property type="molecule type" value="Genomic_DNA"/>
</dbReference>
<accession>A0A1H7SM25</accession>
<name>A0A1H7SM25_9GAMM</name>
<dbReference type="RefSeq" id="WP_089714137.1">
    <property type="nucleotide sequence ID" value="NZ_FOBC01000015.1"/>
</dbReference>
<organism evidence="1 2">
    <name type="scientific">Halomonas daqiaonensis</name>
    <dbReference type="NCBI Taxonomy" id="650850"/>
    <lineage>
        <taxon>Bacteria</taxon>
        <taxon>Pseudomonadati</taxon>
        <taxon>Pseudomonadota</taxon>
        <taxon>Gammaproteobacteria</taxon>
        <taxon>Oceanospirillales</taxon>
        <taxon>Halomonadaceae</taxon>
        <taxon>Halomonas</taxon>
    </lineage>
</organism>
<evidence type="ECO:0000313" key="1">
    <source>
        <dbReference type="EMBL" id="SEL73672.1"/>
    </source>
</evidence>
<sequence>MISDDHQLVIDQLQGVIDETQHTLERFESSGMDEQMRADYDTLLAILDDAVTQQREYTLAMLGG</sequence>
<protein>
    <submittedName>
        <fullName evidence="1">Uncharacterized protein</fullName>
    </submittedName>
</protein>
<dbReference type="OrthoDB" id="6183935at2"/>
<evidence type="ECO:0000313" key="2">
    <source>
        <dbReference type="Proteomes" id="UP000198807"/>
    </source>
</evidence>
<proteinExistence type="predicted"/>